<dbReference type="GO" id="GO:0006357">
    <property type="term" value="P:regulation of transcription by RNA polymerase II"/>
    <property type="evidence" value="ECO:0007669"/>
    <property type="project" value="TreeGrafter"/>
</dbReference>
<dbReference type="OrthoDB" id="10264870at2759"/>
<dbReference type="PANTHER" id="PTHR21277">
    <property type="entry name" value="TRANSCRIPTIONAL ADAPTER 1"/>
    <property type="match status" value="1"/>
</dbReference>
<comment type="subcellular location">
    <subcellularLocation>
        <location evidence="1">Nucleus</location>
    </subcellularLocation>
</comment>
<dbReference type="GO" id="GO:0000124">
    <property type="term" value="C:SAGA complex"/>
    <property type="evidence" value="ECO:0007669"/>
    <property type="project" value="UniProtKB-ARBA"/>
</dbReference>
<dbReference type="Proteomes" id="UP000501346">
    <property type="component" value="Chromosome ScXVI"/>
</dbReference>
<protein>
    <submittedName>
        <fullName evidence="6">Transcriptional coactivator hfi1/ADA1</fullName>
    </submittedName>
</protein>
<name>A0A6C1E065_SACPS</name>
<evidence type="ECO:0000256" key="2">
    <source>
        <dbReference type="ARBA" id="ARBA00023015"/>
    </source>
</evidence>
<proteinExistence type="predicted"/>
<sequence>MSAIQSPAPKPLQPTFPAASPASTNAYMKPGLIGSPAVSNHTEPNNGNNETAEPQGPNQRIDLGAMIEELTSLLGKESWTKYAQIISLFILGKLSRKELSNELELVFSPSAASLEKSNTNHHHSLVRLHNQLLLGIFANSLRENPLGRNGNESSWGFGNGSNNPNNKLKRINKHNSQIEVYKKIVMSLPLNDRNRLKMITKEAGKRGFIFCSVFQARLNNIPKIPIVTNPESLKRVKSNNLKTPLEWSQDIMNGFNVPLASESHSLPDTDSFYLRMVGIAREHGLVGTVDARCVELISLALDQYLKNIIEFTIDTVRYRRKKYSDYYDLNESGLYKSVSEMAADKRDAKIKQLDDDKNEDDCADEAKSINNGNNSSKDDIGDISMSSITKAGEAVNEELHENRTISLTNEDIYDSLSIFPNLVEPSGSYYALTNLGLVNDDELVDMKSNIDDLPDFLNEKPTFTPLDERNVGTRHELNWLIKGILTED</sequence>
<feature type="region of interest" description="Disordered" evidence="5">
    <location>
        <begin position="352"/>
        <end position="383"/>
    </location>
</feature>
<keyword evidence="7" id="KW-1185">Reference proteome</keyword>
<dbReference type="EMBL" id="CP048997">
    <property type="protein sequence ID" value="QID82726.1"/>
    <property type="molecule type" value="Genomic_DNA"/>
</dbReference>
<keyword evidence="2" id="KW-0805">Transcription regulation</keyword>
<dbReference type="GO" id="GO:0003713">
    <property type="term" value="F:transcription coactivator activity"/>
    <property type="evidence" value="ECO:0007669"/>
    <property type="project" value="TreeGrafter"/>
</dbReference>
<accession>A0A6C1E065</accession>
<keyword evidence="4" id="KW-0539">Nucleus</keyword>
<evidence type="ECO:0000256" key="1">
    <source>
        <dbReference type="ARBA" id="ARBA00004123"/>
    </source>
</evidence>
<keyword evidence="3" id="KW-0804">Transcription</keyword>
<dbReference type="AlphaFoldDB" id="A0A6C1E065"/>
<feature type="compositionally biased region" description="Polar residues" evidence="5">
    <location>
        <begin position="37"/>
        <end position="58"/>
    </location>
</feature>
<dbReference type="Pfam" id="PF12767">
    <property type="entry name" value="SAGA-Tad1"/>
    <property type="match status" value="1"/>
</dbReference>
<evidence type="ECO:0000256" key="3">
    <source>
        <dbReference type="ARBA" id="ARBA00023163"/>
    </source>
</evidence>
<evidence type="ECO:0000313" key="7">
    <source>
        <dbReference type="Proteomes" id="UP000501346"/>
    </source>
</evidence>
<reference evidence="6 7" key="1">
    <citation type="journal article" date="2019" name="BMC Genomics">
        <title>Chromosome level assembly and comparative genome analysis confirm lager-brewing yeasts originated from a single hybridization.</title>
        <authorList>
            <person name="Salazar A.N."/>
            <person name="Gorter de Vries A.R."/>
            <person name="van den Broek M."/>
            <person name="Brouwers N."/>
            <person name="de la Torre Cortes P."/>
            <person name="Kuijpers N.G.A."/>
            <person name="Daran J.G."/>
            <person name="Abeel T."/>
        </authorList>
    </citation>
    <scope>NUCLEOTIDE SEQUENCE [LARGE SCALE GENOMIC DNA]</scope>
    <source>
        <strain evidence="6 7">CBS 1483</strain>
    </source>
</reference>
<dbReference type="CDD" id="cd22933">
    <property type="entry name" value="HFD_HFI1"/>
    <property type="match status" value="1"/>
</dbReference>
<organism evidence="6 7">
    <name type="scientific">Saccharomyces pastorianus</name>
    <name type="common">Lager yeast</name>
    <name type="synonym">Saccharomyces cerevisiae x Saccharomyces eubayanus</name>
    <dbReference type="NCBI Taxonomy" id="27292"/>
    <lineage>
        <taxon>Eukaryota</taxon>
        <taxon>Fungi</taxon>
        <taxon>Dikarya</taxon>
        <taxon>Ascomycota</taxon>
        <taxon>Saccharomycotina</taxon>
        <taxon>Saccharomycetes</taxon>
        <taxon>Saccharomycetales</taxon>
        <taxon>Saccharomycetaceae</taxon>
        <taxon>Saccharomyces</taxon>
    </lineage>
</organism>
<evidence type="ECO:0000313" key="6">
    <source>
        <dbReference type="EMBL" id="QID82726.1"/>
    </source>
</evidence>
<feature type="region of interest" description="Disordered" evidence="5">
    <location>
        <begin position="1"/>
        <end position="58"/>
    </location>
</feature>
<dbReference type="GO" id="GO:0005634">
    <property type="term" value="C:nucleus"/>
    <property type="evidence" value="ECO:0007669"/>
    <property type="project" value="UniProtKB-SubCell"/>
</dbReference>
<dbReference type="InterPro" id="IPR024738">
    <property type="entry name" value="Hfi1/Tada1"/>
</dbReference>
<gene>
    <name evidence="6" type="primary">HFI1</name>
    <name evidence="6" type="ORF">GRS66_005157</name>
</gene>
<dbReference type="PANTHER" id="PTHR21277:SF5">
    <property type="entry name" value="TRANSCRIPTIONAL ADAPTER 1"/>
    <property type="match status" value="1"/>
</dbReference>
<evidence type="ECO:0000256" key="4">
    <source>
        <dbReference type="ARBA" id="ARBA00023242"/>
    </source>
</evidence>
<evidence type="ECO:0000256" key="5">
    <source>
        <dbReference type="SAM" id="MobiDB-lite"/>
    </source>
</evidence>